<feature type="compositionally biased region" description="Acidic residues" evidence="9">
    <location>
        <begin position="31"/>
        <end position="45"/>
    </location>
</feature>
<dbReference type="InterPro" id="IPR000679">
    <property type="entry name" value="Znf_GATA"/>
</dbReference>
<dbReference type="PRINTS" id="PR01222">
    <property type="entry name" value="ATROPHIN"/>
</dbReference>
<evidence type="ECO:0000256" key="6">
    <source>
        <dbReference type="ARBA" id="ARBA00023015"/>
    </source>
</evidence>
<evidence type="ECO:0000256" key="4">
    <source>
        <dbReference type="ARBA" id="ARBA00022843"/>
    </source>
</evidence>
<proteinExistence type="predicted"/>
<evidence type="ECO:0000313" key="12">
    <source>
        <dbReference type="RefSeq" id="XP_014680964.1"/>
    </source>
</evidence>
<feature type="region of interest" description="Disordered" evidence="9">
    <location>
        <begin position="555"/>
        <end position="591"/>
    </location>
</feature>
<evidence type="ECO:0000256" key="1">
    <source>
        <dbReference type="ARBA" id="ARBA00004123"/>
    </source>
</evidence>
<dbReference type="InterPro" id="IPR017993">
    <property type="entry name" value="Atrophin-1"/>
</dbReference>
<evidence type="ECO:0000313" key="11">
    <source>
        <dbReference type="Proteomes" id="UP000695022"/>
    </source>
</evidence>
<evidence type="ECO:0000256" key="8">
    <source>
        <dbReference type="ARBA" id="ARBA00023242"/>
    </source>
</evidence>
<evidence type="ECO:0000256" key="2">
    <source>
        <dbReference type="ARBA" id="ARBA00022499"/>
    </source>
</evidence>
<dbReference type="RefSeq" id="XP_014680964.1">
    <property type="nucleotide sequence ID" value="XM_014825478.1"/>
</dbReference>
<feature type="region of interest" description="Disordered" evidence="9">
    <location>
        <begin position="631"/>
        <end position="678"/>
    </location>
</feature>
<dbReference type="PANTHER" id="PTHR13859">
    <property type="entry name" value="ATROPHIN-RELATED"/>
    <property type="match status" value="1"/>
</dbReference>
<feature type="compositionally biased region" description="Basic and acidic residues" evidence="9">
    <location>
        <begin position="555"/>
        <end position="579"/>
    </location>
</feature>
<accession>A0ABM1F943</accession>
<dbReference type="Pfam" id="PF03154">
    <property type="entry name" value="Atrophin-1"/>
    <property type="match status" value="1"/>
</dbReference>
<keyword evidence="11" id="KW-1185">Reference proteome</keyword>
<keyword evidence="4" id="KW-0832">Ubl conjugation</keyword>
<comment type="subcellular location">
    <subcellularLocation>
        <location evidence="1">Nucleus</location>
    </subcellularLocation>
</comment>
<feature type="compositionally biased region" description="Basic and acidic residues" evidence="9">
    <location>
        <begin position="190"/>
        <end position="214"/>
    </location>
</feature>
<evidence type="ECO:0000256" key="3">
    <source>
        <dbReference type="ARBA" id="ARBA00022553"/>
    </source>
</evidence>
<sequence length="997" mass="109658">MKSRRGSTEKEKEDNDKGSPSKSGESGSSFSEDDNDNDDENDVDSEGSVNQEPAICSHCNAKISKSFHARGPNAQPLCPTCNLHLKLRGELPPTMEAGGVPDFLFKPVAIAEVTSKPPAILSEQSQKDNTASSPRKRSWAESKLSNSGRSSSPNSKKKRPQSGSRVGSESTSPEDSSTSISNEDIGNDGDNERESSLSSEDKQSPPPPSDERPDVLPSGSRTPPPPIGLPRGVVAPLFSGPVPISRPPPPPLVPITSVRPRADGTTASSSPLAGSFPYDSRFMELQLTSQGQPCIESPCNTKEPNPGTPGQHQQQQHQQQQQQQQHQQQQQQQQHQQHQQQQQQQQQHPRPSDKLKAKAPEVGVDKQLHSEIKPAAPVEKPVATVLPSTQIQHVLPPLQNPHVLTSTQNPHNLPPMQNPHVLPSTQNTHVLPPAQNPHVLPTTQNPHMLPPPQNAHVLPAAQNAHMRPPPQNPHVLPPTQNPHLLGVASSPHVLPPAANPHVLPSAQNAHLLPSMPNPHSLPSAQNPHAQYATEKVEAGEKPGVCVVRPEEAVKVKQEPVEETPEHEATEEPEMEERKIPLRTPSPEPTADCTELFRTKSAIFIRAMYRGRHNSCARTDFNFKSVPESMLAKKREEQKKKAIEPKEERPKPPPLTSDKKPSDASPCRSSISRSMTDHLPCFPRASPHAIAAGYPSHDTPALRALSQYASPHMGYSPHVMAMPGPSGMAGQPYAMPQYAADPMHYYMSMLHLYPPGSRERMDIEAKIEQERREREFREMELREKMKFGPDGKPMGVEHLPGRSPLEPHWLELQREHAMAGMYPPTSSAAGAPPGMEQTLRENTVSAERLHIERMMAADPMARFGILPPGMSWLPLYAAHMHAHAHTHLHLHEQHMQTSPGLYPVHPLVGGATPGSASQQFANPFGMPGLVSRPPAPPGQLAVDRSFDPLSHLASHEQMQRQVQLDRERQQAYQSQLLAHEEYLRFSSLFQSGYPSYEK</sequence>
<evidence type="ECO:0000256" key="9">
    <source>
        <dbReference type="SAM" id="MobiDB-lite"/>
    </source>
</evidence>
<feature type="compositionally biased region" description="Basic and acidic residues" evidence="9">
    <location>
        <begin position="350"/>
        <end position="367"/>
    </location>
</feature>
<feature type="compositionally biased region" description="Pro residues" evidence="9">
    <location>
        <begin position="244"/>
        <end position="253"/>
    </location>
</feature>
<feature type="compositionally biased region" description="Low complexity" evidence="9">
    <location>
        <begin position="168"/>
        <end position="181"/>
    </location>
</feature>
<dbReference type="InterPro" id="IPR002951">
    <property type="entry name" value="Atrophin-like"/>
</dbReference>
<feature type="compositionally biased region" description="Low complexity" evidence="9">
    <location>
        <begin position="20"/>
        <end position="30"/>
    </location>
</feature>
<feature type="domain" description="GATA-type" evidence="10">
    <location>
        <begin position="50"/>
        <end position="101"/>
    </location>
</feature>
<keyword evidence="8" id="KW-0539">Nucleus</keyword>
<reference evidence="12" key="1">
    <citation type="submission" date="2025-08" db="UniProtKB">
        <authorList>
            <consortium name="RefSeq"/>
        </authorList>
    </citation>
    <scope>IDENTIFICATION</scope>
</reference>
<feature type="compositionally biased region" description="Polar residues" evidence="9">
    <location>
        <begin position="286"/>
        <end position="303"/>
    </location>
</feature>
<keyword evidence="7" id="KW-0804">Transcription</keyword>
<dbReference type="Proteomes" id="UP000695022">
    <property type="component" value="Unplaced"/>
</dbReference>
<feature type="compositionally biased region" description="Basic and acidic residues" evidence="9">
    <location>
        <begin position="631"/>
        <end position="661"/>
    </location>
</feature>
<keyword evidence="2" id="KW-1017">Isopeptide bond</keyword>
<dbReference type="SMART" id="SM00401">
    <property type="entry name" value="ZnF_GATA"/>
    <property type="match status" value="1"/>
</dbReference>
<keyword evidence="6" id="KW-0805">Transcription regulation</keyword>
<protein>
    <submittedName>
        <fullName evidence="12">Arginine-glutamic acid dipeptide repeats protein-like</fullName>
    </submittedName>
</protein>
<keyword evidence="5" id="KW-0007">Acetylation</keyword>
<evidence type="ECO:0000256" key="7">
    <source>
        <dbReference type="ARBA" id="ARBA00023163"/>
    </source>
</evidence>
<feature type="compositionally biased region" description="Polar residues" evidence="9">
    <location>
        <begin position="122"/>
        <end position="133"/>
    </location>
</feature>
<name>A0ABM1F943_PRICU</name>
<feature type="region of interest" description="Disordered" evidence="9">
    <location>
        <begin position="498"/>
        <end position="531"/>
    </location>
</feature>
<feature type="compositionally biased region" description="Low complexity" evidence="9">
    <location>
        <begin position="311"/>
        <end position="348"/>
    </location>
</feature>
<feature type="region of interest" description="Disordered" evidence="9">
    <location>
        <begin position="116"/>
        <end position="367"/>
    </location>
</feature>
<feature type="region of interest" description="Disordered" evidence="9">
    <location>
        <begin position="1"/>
        <end position="52"/>
    </location>
</feature>
<feature type="compositionally biased region" description="Low complexity" evidence="9">
    <location>
        <begin position="142"/>
        <end position="154"/>
    </location>
</feature>
<dbReference type="GeneID" id="106820886"/>
<evidence type="ECO:0000256" key="5">
    <source>
        <dbReference type="ARBA" id="ARBA00022990"/>
    </source>
</evidence>
<feature type="compositionally biased region" description="Basic and acidic residues" evidence="9">
    <location>
        <begin position="1"/>
        <end position="19"/>
    </location>
</feature>
<gene>
    <name evidence="12" type="primary">LOC106820886</name>
</gene>
<evidence type="ECO:0000259" key="10">
    <source>
        <dbReference type="SMART" id="SM00401"/>
    </source>
</evidence>
<organism evidence="11 12">
    <name type="scientific">Priapulus caudatus</name>
    <name type="common">Priapulid worm</name>
    <dbReference type="NCBI Taxonomy" id="37621"/>
    <lineage>
        <taxon>Eukaryota</taxon>
        <taxon>Metazoa</taxon>
        <taxon>Ecdysozoa</taxon>
        <taxon>Scalidophora</taxon>
        <taxon>Priapulida</taxon>
        <taxon>Priapulimorpha</taxon>
        <taxon>Priapulimorphida</taxon>
        <taxon>Priapulidae</taxon>
        <taxon>Priapulus</taxon>
    </lineage>
</organism>
<dbReference type="PANTHER" id="PTHR13859:SF11">
    <property type="entry name" value="GRUNGE, ISOFORM J"/>
    <property type="match status" value="1"/>
</dbReference>
<keyword evidence="3" id="KW-0597">Phosphoprotein</keyword>